<reference evidence="1 2" key="1">
    <citation type="submission" date="2022-04" db="EMBL/GenBank/DDBJ databases">
        <title>Genome sequence of soybean root-associated Caulobacter segnis RL271.</title>
        <authorList>
            <person name="Longley R."/>
            <person name="Bonito G."/>
            <person name="Trigodet F."/>
            <person name="Crosson S."/>
            <person name="Fiebig A."/>
        </authorList>
    </citation>
    <scope>NUCLEOTIDE SEQUENCE [LARGE SCALE GENOMIC DNA]</scope>
    <source>
        <strain evidence="1 2">RL271</strain>
    </source>
</reference>
<sequence length="186" mass="21348">MRAHPNDVVHFWRQAGPRKWFAKDQAFDSAIALKFEQTHYRASMRRYDGWAETAEGALALLILLDQFPRNMYRDTPHAFATDPLARMFAHEAIAAGHDQDPSIEADLRRFFYLPFEHSESLVDQEFSVQLFAALQADTGDEESMKYALIHRDIIARFGRFPHRNAGLGRKTTDAEREFLDEGGFAG</sequence>
<dbReference type="Pfam" id="PF06041">
    <property type="entry name" value="DUF924"/>
    <property type="match status" value="1"/>
</dbReference>
<evidence type="ECO:0000313" key="2">
    <source>
        <dbReference type="Proteomes" id="UP001057520"/>
    </source>
</evidence>
<dbReference type="Gene3D" id="1.25.40.10">
    <property type="entry name" value="Tetratricopeptide repeat domain"/>
    <property type="match status" value="1"/>
</dbReference>
<gene>
    <name evidence="1" type="ORF">MZV50_08935</name>
</gene>
<dbReference type="SUPFAM" id="SSF48452">
    <property type="entry name" value="TPR-like"/>
    <property type="match status" value="1"/>
</dbReference>
<dbReference type="Gene3D" id="1.20.58.320">
    <property type="entry name" value="TPR-like"/>
    <property type="match status" value="1"/>
</dbReference>
<dbReference type="InterPro" id="IPR011990">
    <property type="entry name" value="TPR-like_helical_dom_sf"/>
</dbReference>
<accession>A0ABY4ZXR6</accession>
<proteinExistence type="predicted"/>
<name>A0ABY4ZXR6_9CAUL</name>
<dbReference type="EMBL" id="CP096040">
    <property type="protein sequence ID" value="USQ97637.1"/>
    <property type="molecule type" value="Genomic_DNA"/>
</dbReference>
<keyword evidence="2" id="KW-1185">Reference proteome</keyword>
<dbReference type="InterPro" id="IPR010323">
    <property type="entry name" value="DUF924"/>
</dbReference>
<organism evidence="1 2">
    <name type="scientific">Caulobacter segnis</name>
    <dbReference type="NCBI Taxonomy" id="88688"/>
    <lineage>
        <taxon>Bacteria</taxon>
        <taxon>Pseudomonadati</taxon>
        <taxon>Pseudomonadota</taxon>
        <taxon>Alphaproteobacteria</taxon>
        <taxon>Caulobacterales</taxon>
        <taxon>Caulobacteraceae</taxon>
        <taxon>Caulobacter</taxon>
    </lineage>
</organism>
<dbReference type="Proteomes" id="UP001057520">
    <property type="component" value="Chromosome"/>
</dbReference>
<evidence type="ECO:0000313" key="1">
    <source>
        <dbReference type="EMBL" id="USQ97637.1"/>
    </source>
</evidence>
<protein>
    <submittedName>
        <fullName evidence="1">DUF924 family protein</fullName>
    </submittedName>
</protein>